<name>A0A381ZXV9_9ZZZZ</name>
<evidence type="ECO:0000259" key="1">
    <source>
        <dbReference type="Pfam" id="PF06283"/>
    </source>
</evidence>
<gene>
    <name evidence="2" type="ORF">METZ01_LOCUS146397</name>
</gene>
<dbReference type="PANTHER" id="PTHR40469:SF2">
    <property type="entry name" value="GALACTOSE-BINDING DOMAIN-LIKE SUPERFAMILY PROTEIN"/>
    <property type="match status" value="1"/>
</dbReference>
<evidence type="ECO:0000313" key="2">
    <source>
        <dbReference type="EMBL" id="SVA93543.1"/>
    </source>
</evidence>
<sequence length="228" mass="25335">MMQKNLILTGGINHDFVDTADAIAEVLAEENIESVVTDDLSDGFAQLDKADFDLVTVFTLRWRMLDDDKYIPHRTEWAYEINERDRQLLTAHIARGGGLLGLHTASICFDTWPEWPALLGAEWVWQQTFHPPPAELHVRVSGDHDVTRGLNDFFVIDELYHNLAAAPASFPLLTAVSAEDGSQQAIAFANERLHGRAIYSALGHDRASVTNEGHARFLQSAAAWCAKG</sequence>
<dbReference type="Gene3D" id="3.40.50.880">
    <property type="match status" value="1"/>
</dbReference>
<accession>A0A381ZXV9</accession>
<organism evidence="2">
    <name type="scientific">marine metagenome</name>
    <dbReference type="NCBI Taxonomy" id="408172"/>
    <lineage>
        <taxon>unclassified sequences</taxon>
        <taxon>metagenomes</taxon>
        <taxon>ecological metagenomes</taxon>
    </lineage>
</organism>
<dbReference type="SUPFAM" id="SSF52317">
    <property type="entry name" value="Class I glutamine amidotransferase-like"/>
    <property type="match status" value="1"/>
</dbReference>
<dbReference type="InterPro" id="IPR029010">
    <property type="entry name" value="ThuA-like"/>
</dbReference>
<dbReference type="InterPro" id="IPR029062">
    <property type="entry name" value="Class_I_gatase-like"/>
</dbReference>
<dbReference type="Pfam" id="PF06283">
    <property type="entry name" value="ThuA"/>
    <property type="match status" value="1"/>
</dbReference>
<reference evidence="2" key="1">
    <citation type="submission" date="2018-05" db="EMBL/GenBank/DDBJ databases">
        <authorList>
            <person name="Lanie J.A."/>
            <person name="Ng W.-L."/>
            <person name="Kazmierczak K.M."/>
            <person name="Andrzejewski T.M."/>
            <person name="Davidsen T.M."/>
            <person name="Wayne K.J."/>
            <person name="Tettelin H."/>
            <person name="Glass J.I."/>
            <person name="Rusch D."/>
            <person name="Podicherti R."/>
            <person name="Tsui H.-C.T."/>
            <person name="Winkler M.E."/>
        </authorList>
    </citation>
    <scope>NUCLEOTIDE SEQUENCE</scope>
</reference>
<feature type="domain" description="ThuA-like" evidence="1">
    <location>
        <begin position="6"/>
        <end position="225"/>
    </location>
</feature>
<dbReference type="PANTHER" id="PTHR40469">
    <property type="entry name" value="SECRETED GLYCOSYL HYDROLASE"/>
    <property type="match status" value="1"/>
</dbReference>
<proteinExistence type="predicted"/>
<dbReference type="AlphaFoldDB" id="A0A381ZXV9"/>
<dbReference type="EMBL" id="UINC01022920">
    <property type="protein sequence ID" value="SVA93543.1"/>
    <property type="molecule type" value="Genomic_DNA"/>
</dbReference>
<protein>
    <recommendedName>
        <fullName evidence="1">ThuA-like domain-containing protein</fullName>
    </recommendedName>
</protein>